<dbReference type="AlphaFoldDB" id="A0AAN6YZ46"/>
<dbReference type="GO" id="GO:0071949">
    <property type="term" value="F:FAD binding"/>
    <property type="evidence" value="ECO:0007669"/>
    <property type="project" value="InterPro"/>
</dbReference>
<dbReference type="GO" id="GO:0044550">
    <property type="term" value="P:secondary metabolite biosynthetic process"/>
    <property type="evidence" value="ECO:0007669"/>
    <property type="project" value="TreeGrafter"/>
</dbReference>
<keyword evidence="4" id="KW-0560">Oxidoreductase</keyword>
<reference evidence="6" key="2">
    <citation type="submission" date="2023-05" db="EMBL/GenBank/DDBJ databases">
        <authorList>
            <consortium name="Lawrence Berkeley National Laboratory"/>
            <person name="Steindorff A."/>
            <person name="Hensen N."/>
            <person name="Bonometti L."/>
            <person name="Westerberg I."/>
            <person name="Brannstrom I.O."/>
            <person name="Guillou S."/>
            <person name="Cros-Aarteil S."/>
            <person name="Calhoun S."/>
            <person name="Haridas S."/>
            <person name="Kuo A."/>
            <person name="Mondo S."/>
            <person name="Pangilinan J."/>
            <person name="Riley R."/>
            <person name="Labutti K."/>
            <person name="Andreopoulos B."/>
            <person name="Lipzen A."/>
            <person name="Chen C."/>
            <person name="Yanf M."/>
            <person name="Daum C."/>
            <person name="Ng V."/>
            <person name="Clum A."/>
            <person name="Ohm R."/>
            <person name="Martin F."/>
            <person name="Silar P."/>
            <person name="Natvig D."/>
            <person name="Lalanne C."/>
            <person name="Gautier V."/>
            <person name="Ament-Velasquez S.L."/>
            <person name="Kruys A."/>
            <person name="Hutchinson M.I."/>
            <person name="Powell A.J."/>
            <person name="Barry K."/>
            <person name="Miller A.N."/>
            <person name="Grigoriev I.V."/>
            <person name="Debuchy R."/>
            <person name="Gladieux P."/>
            <person name="Thoren M.H."/>
            <person name="Johannesson H."/>
        </authorList>
    </citation>
    <scope>NUCLEOTIDE SEQUENCE</scope>
    <source>
        <strain evidence="6">CBS 731.68</strain>
    </source>
</reference>
<dbReference type="RefSeq" id="XP_062642790.1">
    <property type="nucleotide sequence ID" value="XM_062794003.1"/>
</dbReference>
<dbReference type="PANTHER" id="PTHR46720:SF3">
    <property type="entry name" value="FAD-BINDING DOMAIN-CONTAINING PROTEIN-RELATED"/>
    <property type="match status" value="1"/>
</dbReference>
<feature type="domain" description="FAD-binding" evidence="5">
    <location>
        <begin position="10"/>
        <end position="170"/>
    </location>
</feature>
<evidence type="ECO:0000256" key="4">
    <source>
        <dbReference type="ARBA" id="ARBA00023002"/>
    </source>
</evidence>
<dbReference type="GO" id="GO:0016491">
    <property type="term" value="F:oxidoreductase activity"/>
    <property type="evidence" value="ECO:0007669"/>
    <property type="project" value="UniProtKB-KW"/>
</dbReference>
<organism evidence="6 7">
    <name type="scientific">Parathielavia appendiculata</name>
    <dbReference type="NCBI Taxonomy" id="2587402"/>
    <lineage>
        <taxon>Eukaryota</taxon>
        <taxon>Fungi</taxon>
        <taxon>Dikarya</taxon>
        <taxon>Ascomycota</taxon>
        <taxon>Pezizomycotina</taxon>
        <taxon>Sordariomycetes</taxon>
        <taxon>Sordariomycetidae</taxon>
        <taxon>Sordariales</taxon>
        <taxon>Chaetomiaceae</taxon>
        <taxon>Parathielavia</taxon>
    </lineage>
</organism>
<dbReference type="PRINTS" id="PR00420">
    <property type="entry name" value="RNGMNOXGNASE"/>
</dbReference>
<proteinExistence type="inferred from homology"/>
<dbReference type="GeneID" id="87830772"/>
<protein>
    <submittedName>
        <fullName evidence="6">FAD/NAD(P)-binding domain-containing protein</fullName>
    </submittedName>
</protein>
<dbReference type="Pfam" id="PF01494">
    <property type="entry name" value="FAD_binding_3"/>
    <property type="match status" value="1"/>
</dbReference>
<evidence type="ECO:0000313" key="6">
    <source>
        <dbReference type="EMBL" id="KAK4119017.1"/>
    </source>
</evidence>
<name>A0AAN6YZ46_9PEZI</name>
<comment type="similarity">
    <text evidence="1">Belongs to the paxM FAD-dependent monooxygenase family.</text>
</comment>
<dbReference type="InterPro" id="IPR002938">
    <property type="entry name" value="FAD-bd"/>
</dbReference>
<accession>A0AAN6YZ46</accession>
<dbReference type="PANTHER" id="PTHR46720">
    <property type="entry name" value="HYDROXYLASE, PUTATIVE (AFU_ORTHOLOGUE AFUA_3G01460)-RELATED"/>
    <property type="match status" value="1"/>
</dbReference>
<sequence>MPSAIARQLRVAVIGTGPAGLSSAIALSELSDIDLRVYEKAGELKNLGAGISVNHNGWKVLELLGIRDRVNGASTNPTVQRNAYTGEIVDPGVPHDPNNAYEARRVKRLVLQEALAAKVPEDVIEFNKKLVGLEDLGKDGVRVSFEDGTETIVDLVVGADGIRSVVRRHMVPDYALDYAYQVGWRCLIPAERLKHIPDLPLTTTSWWYGRAKSVWLSPLDADVSNLTDIEFTARVFNEPPIPGKTVSWGIPVTNEDVFSRFRDCDPRLVEVFKQVPEGNWTEFAAYAGPVPDSLVAWDKLVLIGDSSHPSAGGFGSGSAFAMEDSWTLARSIEYARLITAPDAIQSTVAEALRIFNAIRRPYYQAMADFRKSQKEVLKEVGRKEYVDFDSDLRKRFARDGLGAKRGKGFLAFVYDHDIGKTWKEFVECDQARRKGINGYAQADA</sequence>
<dbReference type="EMBL" id="MU853255">
    <property type="protein sequence ID" value="KAK4119017.1"/>
    <property type="molecule type" value="Genomic_DNA"/>
</dbReference>
<keyword evidence="2" id="KW-0285">Flavoprotein</keyword>
<comment type="caution">
    <text evidence="6">The sequence shown here is derived from an EMBL/GenBank/DDBJ whole genome shotgun (WGS) entry which is preliminary data.</text>
</comment>
<evidence type="ECO:0000256" key="3">
    <source>
        <dbReference type="ARBA" id="ARBA00022827"/>
    </source>
</evidence>
<dbReference type="Gene3D" id="3.50.50.60">
    <property type="entry name" value="FAD/NAD(P)-binding domain"/>
    <property type="match status" value="1"/>
</dbReference>
<evidence type="ECO:0000313" key="7">
    <source>
        <dbReference type="Proteomes" id="UP001302602"/>
    </source>
</evidence>
<evidence type="ECO:0000256" key="2">
    <source>
        <dbReference type="ARBA" id="ARBA00022630"/>
    </source>
</evidence>
<dbReference type="InterPro" id="IPR051104">
    <property type="entry name" value="FAD_monoxygenase"/>
</dbReference>
<dbReference type="SUPFAM" id="SSF51905">
    <property type="entry name" value="FAD/NAD(P)-binding domain"/>
    <property type="match status" value="1"/>
</dbReference>
<dbReference type="Proteomes" id="UP001302602">
    <property type="component" value="Unassembled WGS sequence"/>
</dbReference>
<evidence type="ECO:0000256" key="1">
    <source>
        <dbReference type="ARBA" id="ARBA00007992"/>
    </source>
</evidence>
<keyword evidence="7" id="KW-1185">Reference proteome</keyword>
<dbReference type="InterPro" id="IPR036188">
    <property type="entry name" value="FAD/NAD-bd_sf"/>
</dbReference>
<reference evidence="6" key="1">
    <citation type="journal article" date="2023" name="Mol. Phylogenet. Evol.">
        <title>Genome-scale phylogeny and comparative genomics of the fungal order Sordariales.</title>
        <authorList>
            <person name="Hensen N."/>
            <person name="Bonometti L."/>
            <person name="Westerberg I."/>
            <person name="Brannstrom I.O."/>
            <person name="Guillou S."/>
            <person name="Cros-Aarteil S."/>
            <person name="Calhoun S."/>
            <person name="Haridas S."/>
            <person name="Kuo A."/>
            <person name="Mondo S."/>
            <person name="Pangilinan J."/>
            <person name="Riley R."/>
            <person name="LaButti K."/>
            <person name="Andreopoulos B."/>
            <person name="Lipzen A."/>
            <person name="Chen C."/>
            <person name="Yan M."/>
            <person name="Daum C."/>
            <person name="Ng V."/>
            <person name="Clum A."/>
            <person name="Steindorff A."/>
            <person name="Ohm R.A."/>
            <person name="Martin F."/>
            <person name="Silar P."/>
            <person name="Natvig D.O."/>
            <person name="Lalanne C."/>
            <person name="Gautier V."/>
            <person name="Ament-Velasquez S.L."/>
            <person name="Kruys A."/>
            <person name="Hutchinson M.I."/>
            <person name="Powell A.J."/>
            <person name="Barry K."/>
            <person name="Miller A.N."/>
            <person name="Grigoriev I.V."/>
            <person name="Debuchy R."/>
            <person name="Gladieux P."/>
            <person name="Hiltunen Thoren M."/>
            <person name="Johannesson H."/>
        </authorList>
    </citation>
    <scope>NUCLEOTIDE SEQUENCE</scope>
    <source>
        <strain evidence="6">CBS 731.68</strain>
    </source>
</reference>
<gene>
    <name evidence="6" type="ORF">N657DRAFT_650706</name>
</gene>
<evidence type="ECO:0000259" key="5">
    <source>
        <dbReference type="Pfam" id="PF01494"/>
    </source>
</evidence>
<keyword evidence="3" id="KW-0274">FAD</keyword>